<dbReference type="PROSITE" id="PS50262">
    <property type="entry name" value="G_PROTEIN_RECEP_F1_2"/>
    <property type="match status" value="1"/>
</dbReference>
<feature type="transmembrane region" description="Helical" evidence="6">
    <location>
        <begin position="92"/>
        <end position="116"/>
    </location>
</feature>
<feature type="transmembrane region" description="Helical" evidence="6">
    <location>
        <begin position="348"/>
        <end position="369"/>
    </location>
</feature>
<feature type="transmembrane region" description="Helical" evidence="6">
    <location>
        <begin position="170"/>
        <end position="192"/>
    </location>
</feature>
<dbReference type="Proteomes" id="UP000095287">
    <property type="component" value="Unplaced"/>
</dbReference>
<dbReference type="PANTHER" id="PTHR46641">
    <property type="entry name" value="FMRFAMIDE RECEPTOR-RELATED"/>
    <property type="match status" value="1"/>
</dbReference>
<dbReference type="CDD" id="cd14978">
    <property type="entry name" value="7tmA_FMRFamide_R-like"/>
    <property type="match status" value="1"/>
</dbReference>
<name>A0A1I7YWF0_9BILA</name>
<evidence type="ECO:0000256" key="4">
    <source>
        <dbReference type="ARBA" id="ARBA00023136"/>
    </source>
</evidence>
<evidence type="ECO:0000313" key="8">
    <source>
        <dbReference type="Proteomes" id="UP000095287"/>
    </source>
</evidence>
<feature type="domain" description="G-protein coupled receptors family 1 profile" evidence="7">
    <location>
        <begin position="107"/>
        <end position="366"/>
    </location>
</feature>
<evidence type="ECO:0000256" key="3">
    <source>
        <dbReference type="ARBA" id="ARBA00022989"/>
    </source>
</evidence>
<evidence type="ECO:0000259" key="7">
    <source>
        <dbReference type="PROSITE" id="PS50262"/>
    </source>
</evidence>
<proteinExistence type="predicted"/>
<evidence type="ECO:0000256" key="1">
    <source>
        <dbReference type="ARBA" id="ARBA00004370"/>
    </source>
</evidence>
<feature type="compositionally biased region" description="Polar residues" evidence="5">
    <location>
        <begin position="1"/>
        <end position="28"/>
    </location>
</feature>
<feature type="region of interest" description="Disordered" evidence="5">
    <location>
        <begin position="1"/>
        <end position="75"/>
    </location>
</feature>
<dbReference type="InterPro" id="IPR017452">
    <property type="entry name" value="GPCR_Rhodpsn_7TM"/>
</dbReference>
<dbReference type="InterPro" id="IPR052954">
    <property type="entry name" value="GPCR-Ligand_Int"/>
</dbReference>
<dbReference type="Pfam" id="PF00001">
    <property type="entry name" value="7tm_1"/>
    <property type="match status" value="1"/>
</dbReference>
<dbReference type="PANTHER" id="PTHR46641:SF24">
    <property type="entry name" value="G-PROTEIN COUPLED RECEPTORS FAMILY 1 PROFILE DOMAIN-CONTAINING PROTEIN"/>
    <property type="match status" value="1"/>
</dbReference>
<feature type="transmembrane region" description="Helical" evidence="6">
    <location>
        <begin position="307"/>
        <end position="328"/>
    </location>
</feature>
<keyword evidence="3 6" id="KW-1133">Transmembrane helix</keyword>
<sequence length="438" mass="49457">MARRPASNSPINGGNISRGQHTLKTTWPSRRVSPTEECEKSSVVSRPRSSLKGEIQPYDEMTDDDNGSACAPPPNPYASGDSWDDPFLLDHLIYSGAMPVVCSTGVIAAAVCVLVFTRPQMRSSLNIYLAGLSFFDLLLLAMSLLIYPPMSICLRKQQGLVCQFFWKTALVTYPVSLAAQTASVWTCVAITVDRFLAVQYPLKRRLWCTPTKALLVLSIIAIVSFFYKMPSIFEVDLDECGRLVPTDLRQNALYIIIYNTYGYLLLLIVIPWTIMIILNVIVVRAVHRAYKLRQNMTMSQRRVDDKEGRCTVMALVMLSTFILFNLLAGLNNVIEAFTEYHQYYRFRIPIGNLLVCVNSASNILIYSIFGRKFRHMCISLLFPCLLHRGYHWLQPTAALHSEVTDICRKVSYPHSRGSSLRLVHAKHSNASSVDIREK</sequence>
<keyword evidence="8" id="KW-1185">Reference proteome</keyword>
<dbReference type="GO" id="GO:0004930">
    <property type="term" value="F:G protein-coupled receptor activity"/>
    <property type="evidence" value="ECO:0007669"/>
    <property type="project" value="InterPro"/>
</dbReference>
<evidence type="ECO:0000313" key="9">
    <source>
        <dbReference type="WBParaSite" id="L893_g20401.t1"/>
    </source>
</evidence>
<dbReference type="GO" id="GO:0016020">
    <property type="term" value="C:membrane"/>
    <property type="evidence" value="ECO:0007669"/>
    <property type="project" value="UniProtKB-SubCell"/>
</dbReference>
<feature type="transmembrane region" description="Helical" evidence="6">
    <location>
        <begin position="128"/>
        <end position="150"/>
    </location>
</feature>
<dbReference type="Gene3D" id="1.20.1070.10">
    <property type="entry name" value="Rhodopsin 7-helix transmembrane proteins"/>
    <property type="match status" value="1"/>
</dbReference>
<dbReference type="PRINTS" id="PR00237">
    <property type="entry name" value="GPCRRHODOPSN"/>
</dbReference>
<feature type="transmembrane region" description="Helical" evidence="6">
    <location>
        <begin position="213"/>
        <end position="233"/>
    </location>
</feature>
<comment type="subcellular location">
    <subcellularLocation>
        <location evidence="1">Membrane</location>
    </subcellularLocation>
</comment>
<evidence type="ECO:0000256" key="6">
    <source>
        <dbReference type="SAM" id="Phobius"/>
    </source>
</evidence>
<dbReference type="SUPFAM" id="SSF81321">
    <property type="entry name" value="Family A G protein-coupled receptor-like"/>
    <property type="match status" value="1"/>
</dbReference>
<dbReference type="InterPro" id="IPR000276">
    <property type="entry name" value="GPCR_Rhodpsn"/>
</dbReference>
<evidence type="ECO:0000256" key="5">
    <source>
        <dbReference type="SAM" id="MobiDB-lite"/>
    </source>
</evidence>
<accession>A0A1I7YWF0</accession>
<protein>
    <submittedName>
        <fullName evidence="9">G_PROTEIN_RECEP_F1_2 domain-containing protein</fullName>
    </submittedName>
</protein>
<keyword evidence="2 6" id="KW-0812">Transmembrane</keyword>
<dbReference type="AlphaFoldDB" id="A0A1I7YWF0"/>
<evidence type="ECO:0000256" key="2">
    <source>
        <dbReference type="ARBA" id="ARBA00022692"/>
    </source>
</evidence>
<organism evidence="8 9">
    <name type="scientific">Steinernema glaseri</name>
    <dbReference type="NCBI Taxonomy" id="37863"/>
    <lineage>
        <taxon>Eukaryota</taxon>
        <taxon>Metazoa</taxon>
        <taxon>Ecdysozoa</taxon>
        <taxon>Nematoda</taxon>
        <taxon>Chromadorea</taxon>
        <taxon>Rhabditida</taxon>
        <taxon>Tylenchina</taxon>
        <taxon>Panagrolaimomorpha</taxon>
        <taxon>Strongyloidoidea</taxon>
        <taxon>Steinernematidae</taxon>
        <taxon>Steinernema</taxon>
    </lineage>
</organism>
<feature type="transmembrane region" description="Helical" evidence="6">
    <location>
        <begin position="253"/>
        <end position="286"/>
    </location>
</feature>
<keyword evidence="4 6" id="KW-0472">Membrane</keyword>
<reference evidence="9" key="1">
    <citation type="submission" date="2016-11" db="UniProtKB">
        <authorList>
            <consortium name="WormBaseParasite"/>
        </authorList>
    </citation>
    <scope>IDENTIFICATION</scope>
</reference>
<dbReference type="WBParaSite" id="L893_g20401.t1">
    <property type="protein sequence ID" value="L893_g20401.t1"/>
    <property type="gene ID" value="L893_g20401"/>
</dbReference>